<reference evidence="2 3" key="1">
    <citation type="journal article" date="2020" name="ISME J.">
        <title>Comparative genomics reveals insights into cyanobacterial evolution and habitat adaptation.</title>
        <authorList>
            <person name="Chen M.Y."/>
            <person name="Teng W.K."/>
            <person name="Zhao L."/>
            <person name="Hu C.X."/>
            <person name="Zhou Y.K."/>
            <person name="Han B.P."/>
            <person name="Song L.R."/>
            <person name="Shu W.S."/>
        </authorList>
    </citation>
    <scope>NUCLEOTIDE SEQUENCE [LARGE SCALE GENOMIC DNA]</scope>
    <source>
        <strain evidence="2 3">FACHB-288</strain>
    </source>
</reference>
<keyword evidence="1" id="KW-1133">Transmembrane helix</keyword>
<dbReference type="EMBL" id="JACJQH010000056">
    <property type="protein sequence ID" value="MBD2199259.1"/>
    <property type="molecule type" value="Genomic_DNA"/>
</dbReference>
<feature type="transmembrane region" description="Helical" evidence="1">
    <location>
        <begin position="14"/>
        <end position="35"/>
    </location>
</feature>
<evidence type="ECO:0000313" key="2">
    <source>
        <dbReference type="EMBL" id="MBD2199259.1"/>
    </source>
</evidence>
<keyword evidence="3" id="KW-1185">Reference proteome</keyword>
<gene>
    <name evidence="2" type="ORF">H6G24_27880</name>
</gene>
<keyword evidence="1" id="KW-0812">Transmembrane</keyword>
<proteinExistence type="predicted"/>
<name>A0ABR8AH42_9CYAN</name>
<keyword evidence="1" id="KW-0472">Membrane</keyword>
<organism evidence="2 3">
    <name type="scientific">Calothrix parietina FACHB-288</name>
    <dbReference type="NCBI Taxonomy" id="2692896"/>
    <lineage>
        <taxon>Bacteria</taxon>
        <taxon>Bacillati</taxon>
        <taxon>Cyanobacteriota</taxon>
        <taxon>Cyanophyceae</taxon>
        <taxon>Nostocales</taxon>
        <taxon>Calotrichaceae</taxon>
        <taxon>Calothrix</taxon>
    </lineage>
</organism>
<sequence>MKTQHYSDFQPNEVLISLVLLLLMFLLGTVWWNGVSRKPEHFTPRTVPFEIALYQMFA</sequence>
<comment type="caution">
    <text evidence="2">The sequence shown here is derived from an EMBL/GenBank/DDBJ whole genome shotgun (WGS) entry which is preliminary data.</text>
</comment>
<accession>A0ABR8AH42</accession>
<protein>
    <submittedName>
        <fullName evidence="2">Uncharacterized protein</fullName>
    </submittedName>
</protein>
<dbReference type="Proteomes" id="UP000658514">
    <property type="component" value="Unassembled WGS sequence"/>
</dbReference>
<evidence type="ECO:0000256" key="1">
    <source>
        <dbReference type="SAM" id="Phobius"/>
    </source>
</evidence>
<dbReference type="RefSeq" id="WP_190548404.1">
    <property type="nucleotide sequence ID" value="NZ_CAWPNO010000091.1"/>
</dbReference>
<evidence type="ECO:0000313" key="3">
    <source>
        <dbReference type="Proteomes" id="UP000658514"/>
    </source>
</evidence>